<keyword evidence="1" id="KW-0812">Transmembrane</keyword>
<accession>A0ABW3L2U2</accession>
<proteinExistence type="predicted"/>
<name>A0ABW3L2U2_9BACI</name>
<dbReference type="Pfam" id="PF08570">
    <property type="entry name" value="DUF1761"/>
    <property type="match status" value="1"/>
</dbReference>
<dbReference type="EMBL" id="JBHTKL010000005">
    <property type="protein sequence ID" value="MFD1019525.1"/>
    <property type="molecule type" value="Genomic_DNA"/>
</dbReference>
<dbReference type="Proteomes" id="UP001596990">
    <property type="component" value="Unassembled WGS sequence"/>
</dbReference>
<evidence type="ECO:0000313" key="2">
    <source>
        <dbReference type="EMBL" id="MFD1019525.1"/>
    </source>
</evidence>
<organism evidence="2 3">
    <name type="scientific">Thalassobacillus hwangdonensis</name>
    <dbReference type="NCBI Taxonomy" id="546108"/>
    <lineage>
        <taxon>Bacteria</taxon>
        <taxon>Bacillati</taxon>
        <taxon>Bacillota</taxon>
        <taxon>Bacilli</taxon>
        <taxon>Bacillales</taxon>
        <taxon>Bacillaceae</taxon>
        <taxon>Thalassobacillus</taxon>
    </lineage>
</organism>
<keyword evidence="1" id="KW-1133">Transmembrane helix</keyword>
<feature type="transmembrane region" description="Helical" evidence="1">
    <location>
        <begin position="53"/>
        <end position="72"/>
    </location>
</feature>
<protein>
    <submittedName>
        <fullName evidence="2">DUF1761 domain-containing protein</fullName>
    </submittedName>
</protein>
<evidence type="ECO:0000313" key="3">
    <source>
        <dbReference type="Proteomes" id="UP001596990"/>
    </source>
</evidence>
<feature type="transmembrane region" description="Helical" evidence="1">
    <location>
        <begin position="110"/>
        <end position="132"/>
    </location>
</feature>
<gene>
    <name evidence="2" type="ORF">ACFQ2J_10115</name>
</gene>
<dbReference type="InterPro" id="IPR013879">
    <property type="entry name" value="DUF1761"/>
</dbReference>
<reference evidence="3" key="1">
    <citation type="journal article" date="2019" name="Int. J. Syst. Evol. Microbiol.">
        <title>The Global Catalogue of Microorganisms (GCM) 10K type strain sequencing project: providing services to taxonomists for standard genome sequencing and annotation.</title>
        <authorList>
            <consortium name="The Broad Institute Genomics Platform"/>
            <consortium name="The Broad Institute Genome Sequencing Center for Infectious Disease"/>
            <person name="Wu L."/>
            <person name="Ma J."/>
        </authorList>
    </citation>
    <scope>NUCLEOTIDE SEQUENCE [LARGE SCALE GENOMIC DNA]</scope>
    <source>
        <strain evidence="3">CCUG 56607</strain>
    </source>
</reference>
<keyword evidence="1" id="KW-0472">Membrane</keyword>
<evidence type="ECO:0000256" key="1">
    <source>
        <dbReference type="SAM" id="Phobius"/>
    </source>
</evidence>
<feature type="transmembrane region" description="Helical" evidence="1">
    <location>
        <begin position="12"/>
        <end position="32"/>
    </location>
</feature>
<dbReference type="RefSeq" id="WP_386059558.1">
    <property type="nucleotide sequence ID" value="NZ_JBHTKL010000005.1"/>
</dbReference>
<keyword evidence="3" id="KW-1185">Reference proteome</keyword>
<sequence>MFINFGSISYLALVIGAVAYMVYGGIYYSVVLSSKKESNKMILGQQSSGPFKYIYSVILAFISSFFMAILIQSIGPEVVMTGAVVGFMVGLLLSLVYLKNTLFGLLSGKSCMIAIGDHLVAFTLLGFIHGLFI</sequence>
<comment type="caution">
    <text evidence="2">The sequence shown here is derived from an EMBL/GenBank/DDBJ whole genome shotgun (WGS) entry which is preliminary data.</text>
</comment>
<feature type="transmembrane region" description="Helical" evidence="1">
    <location>
        <begin position="78"/>
        <end position="98"/>
    </location>
</feature>